<dbReference type="CDD" id="cd00159">
    <property type="entry name" value="RhoGAP"/>
    <property type="match status" value="1"/>
</dbReference>
<feature type="domain" description="Rho-GAP" evidence="4">
    <location>
        <begin position="75"/>
        <end position="262"/>
    </location>
</feature>
<dbReference type="GO" id="GO:0007165">
    <property type="term" value="P:signal transduction"/>
    <property type="evidence" value="ECO:0007669"/>
    <property type="project" value="InterPro"/>
</dbReference>
<dbReference type="SUPFAM" id="SSF48350">
    <property type="entry name" value="GTPase activation domain, GAP"/>
    <property type="match status" value="1"/>
</dbReference>
<dbReference type="SMART" id="SM00324">
    <property type="entry name" value="RhoGAP"/>
    <property type="match status" value="1"/>
</dbReference>
<feature type="region of interest" description="Disordered" evidence="3">
    <location>
        <begin position="1"/>
        <end position="43"/>
    </location>
</feature>
<evidence type="ECO:0000256" key="2">
    <source>
        <dbReference type="SAM" id="Coils"/>
    </source>
</evidence>
<feature type="coiled-coil region" evidence="2">
    <location>
        <begin position="663"/>
        <end position="767"/>
    </location>
</feature>
<evidence type="ECO:0000256" key="1">
    <source>
        <dbReference type="ARBA" id="ARBA00007549"/>
    </source>
</evidence>
<dbReference type="PROSITE" id="PS50238">
    <property type="entry name" value="RHOGAP"/>
    <property type="match status" value="1"/>
</dbReference>
<dbReference type="Pfam" id="PF00620">
    <property type="entry name" value="RhoGAP"/>
    <property type="match status" value="1"/>
</dbReference>
<dbReference type="AlphaFoldDB" id="A0A7M7IYC2"/>
<organism evidence="5 6">
    <name type="scientific">Varroa destructor</name>
    <name type="common">Honeybee mite</name>
    <dbReference type="NCBI Taxonomy" id="109461"/>
    <lineage>
        <taxon>Eukaryota</taxon>
        <taxon>Metazoa</taxon>
        <taxon>Ecdysozoa</taxon>
        <taxon>Arthropoda</taxon>
        <taxon>Chelicerata</taxon>
        <taxon>Arachnida</taxon>
        <taxon>Acari</taxon>
        <taxon>Parasitiformes</taxon>
        <taxon>Mesostigmata</taxon>
        <taxon>Gamasina</taxon>
        <taxon>Dermanyssoidea</taxon>
        <taxon>Varroidae</taxon>
        <taxon>Varroa</taxon>
    </lineage>
</organism>
<keyword evidence="2" id="KW-0175">Coiled coil</keyword>
<accession>A0A7M7IYC2</accession>
<reference evidence="5" key="1">
    <citation type="submission" date="2021-01" db="UniProtKB">
        <authorList>
            <consortium name="EnsemblMetazoa"/>
        </authorList>
    </citation>
    <scope>IDENTIFICATION</scope>
</reference>
<feature type="compositionally biased region" description="Pro residues" evidence="3">
    <location>
        <begin position="541"/>
        <end position="550"/>
    </location>
</feature>
<dbReference type="InterPro" id="IPR000198">
    <property type="entry name" value="RhoGAP_dom"/>
</dbReference>
<dbReference type="EnsemblMetazoa" id="XM_022788561">
    <property type="protein sequence ID" value="XP_022644296"/>
    <property type="gene ID" value="LOC111243273"/>
</dbReference>
<feature type="compositionally biased region" description="Basic and acidic residues" evidence="3">
    <location>
        <begin position="470"/>
        <end position="491"/>
    </location>
</feature>
<comment type="similarity">
    <text evidence="1">Belongs to the FAM13 family.</text>
</comment>
<keyword evidence="6" id="KW-1185">Reference proteome</keyword>
<dbReference type="InterPro" id="IPR059029">
    <property type="entry name" value="FAM13A_dom"/>
</dbReference>
<dbReference type="InParanoid" id="A0A7M7IYC2"/>
<dbReference type="Proteomes" id="UP000594260">
    <property type="component" value="Unplaced"/>
</dbReference>
<dbReference type="GeneID" id="111243273"/>
<protein>
    <recommendedName>
        <fullName evidence="4">Rho-GAP domain-containing protein</fullName>
    </recommendedName>
</protein>
<feature type="compositionally biased region" description="Polar residues" evidence="3">
    <location>
        <begin position="1"/>
        <end position="36"/>
    </location>
</feature>
<dbReference type="OMA" id="LPRGLWI"/>
<dbReference type="Gene3D" id="1.10.555.10">
    <property type="entry name" value="Rho GTPase activation protein"/>
    <property type="match status" value="1"/>
</dbReference>
<dbReference type="OrthoDB" id="185175at2759"/>
<name>A0A7M7IYC2_VARDE</name>
<evidence type="ECO:0000313" key="5">
    <source>
        <dbReference type="EnsemblMetazoa" id="XP_022644296"/>
    </source>
</evidence>
<dbReference type="InterPro" id="IPR039102">
    <property type="entry name" value="FAM13"/>
</dbReference>
<evidence type="ECO:0000259" key="4">
    <source>
        <dbReference type="PROSITE" id="PS50238"/>
    </source>
</evidence>
<evidence type="ECO:0000313" key="6">
    <source>
        <dbReference type="Proteomes" id="UP000594260"/>
    </source>
</evidence>
<evidence type="ECO:0000256" key="3">
    <source>
        <dbReference type="SAM" id="MobiDB-lite"/>
    </source>
</evidence>
<dbReference type="RefSeq" id="XP_022644296.1">
    <property type="nucleotide sequence ID" value="XM_022788561.1"/>
</dbReference>
<feature type="region of interest" description="Disordered" evidence="3">
    <location>
        <begin position="470"/>
        <end position="569"/>
    </location>
</feature>
<dbReference type="Pfam" id="PF26116">
    <property type="entry name" value="FAM13A"/>
    <property type="match status" value="1"/>
</dbReference>
<dbReference type="KEGG" id="vde:111243273"/>
<feature type="compositionally biased region" description="Polar residues" evidence="3">
    <location>
        <begin position="503"/>
        <end position="521"/>
    </location>
</feature>
<proteinExistence type="inferred from homology"/>
<dbReference type="PANTHER" id="PTHR15904">
    <property type="entry name" value="FAM13"/>
    <property type="match status" value="1"/>
</dbReference>
<sequence length="999" mass="110721">MKVRSFGSSGIVTGTPTNTQGGPSPAGTTATQQDTCASAPGETRMERVRRLLSSPLAARRKSSHPGAHDHRVFGVPLDILMAKNQAVPFVLSRLCMFIELRGMAQEGLFRISGNARLIDKLKSSFDSQGDAPLEHEADIASAAGLLKTYFRELPEPLIPTKMYPAFLEATQSTQHDPDLRMARLRVLIQTMPEENLIVLRYLCRFLHKVSQHEETTRMNASALGIVFGPNLFRFADDLQGLQDQAVTNQVVTVLIAKYYAVFEQPLTVLIPGTSSSTGGSSGSINIPALMINDALLSQQKRRSCSEERPPSPAQFSLVRLRRCSSSEDITTGMANASAQDHTPQTAFTAGEKDKLLAQVEPTQYVNQPETTVQTAAVATVVTDVSAEARDEPAASSWTCASDVRTQEMETDSGVGGVDSHHDYSPVKCPRASAEAYDSIPSLPKRAAVTREICREFERTCWQPCGRKRTFSDQEKQRPVLGATRKDSKEASVKSSSSREPSSTLQRYQSASGDTLSVSSESMEFIDKVSSSMESMTSGVTPSPPVTPPPESGGGGGNVSSEVPPLDLAHGEEPQLSEHRFSWPIVRSLATPATPFHKTNSVEAPLSPSAFRGYLNNRSEHLVDDEMRLPPSPPVGENDFLGAAVAYGHGKAIDRGSSSEQHQQRQLSKKMRALKKKIQTFEVAFEANCGHRPSHAEKMNDAQCRELLHEFTNLRKEMKVLQNEEDALTESVCLNWQRFCPLEGRERLENLERDMNNTLCNLADLRRCACRPERVEDMTREQVVEEKLCMQKALLAFESIHGRPNSRADRHLLRPLYERYRSVKRLVGGGSFQGSAGGLVPAKEDTLQPIIEHVQMDFKSLPLQTTPQPLQHAANPDFEAISAHMESGDILNGLVSNPDLRGHESSPPLTPLEKESCNLHELPLPELLEEQRKARIEKKRLRKILRTFEKDFQLATGRKVQREDRHPMENNYTEYKHVKARLRLMEALVLKNENQTIEGG</sequence>
<feature type="compositionally biased region" description="Low complexity" evidence="3">
    <location>
        <begin position="492"/>
        <end position="502"/>
    </location>
</feature>
<dbReference type="PANTHER" id="PTHR15904:SF17">
    <property type="entry name" value="RHO-GAP DOMAIN-CONTAINING PROTEIN"/>
    <property type="match status" value="1"/>
</dbReference>
<dbReference type="InterPro" id="IPR008936">
    <property type="entry name" value="Rho_GTPase_activation_prot"/>
</dbReference>